<protein>
    <submittedName>
        <fullName evidence="1">Uncharacterized protein</fullName>
    </submittedName>
</protein>
<evidence type="ECO:0000313" key="1">
    <source>
        <dbReference type="EMBL" id="SHN12670.1"/>
    </source>
</evidence>
<organism evidence="1 2">
    <name type="scientific">Roseibium suaedae</name>
    <dbReference type="NCBI Taxonomy" id="735517"/>
    <lineage>
        <taxon>Bacteria</taxon>
        <taxon>Pseudomonadati</taxon>
        <taxon>Pseudomonadota</taxon>
        <taxon>Alphaproteobacteria</taxon>
        <taxon>Hyphomicrobiales</taxon>
        <taxon>Stappiaceae</taxon>
        <taxon>Roseibium</taxon>
    </lineage>
</organism>
<reference evidence="1 2" key="1">
    <citation type="submission" date="2016-11" db="EMBL/GenBank/DDBJ databases">
        <authorList>
            <person name="Jaros S."/>
            <person name="Januszkiewicz K."/>
            <person name="Wedrychowicz H."/>
        </authorList>
    </citation>
    <scope>NUCLEOTIDE SEQUENCE [LARGE SCALE GENOMIC DNA]</scope>
    <source>
        <strain evidence="1 2">DSM 22153</strain>
    </source>
</reference>
<dbReference type="AlphaFoldDB" id="A0A1M7P7L7"/>
<sequence>MTRSFQAFELRRQSDDLVYRFDRMAGPEGRIGYRRQDADLWITFRPGLGWVAWDEEEGCMGRPWNVLPDQQTDHPPAGIWVSRKGEKSYVYDLVYVG</sequence>
<dbReference type="STRING" id="735517.SAMN05444272_4175"/>
<keyword evidence="2" id="KW-1185">Reference proteome</keyword>
<evidence type="ECO:0000313" key="2">
    <source>
        <dbReference type="Proteomes" id="UP000186002"/>
    </source>
</evidence>
<name>A0A1M7P7L7_9HYPH</name>
<dbReference type="OrthoDB" id="513827at2"/>
<dbReference type="EMBL" id="FRBW01000006">
    <property type="protein sequence ID" value="SHN12670.1"/>
    <property type="molecule type" value="Genomic_DNA"/>
</dbReference>
<dbReference type="RefSeq" id="WP_073015309.1">
    <property type="nucleotide sequence ID" value="NZ_FRBW01000006.1"/>
</dbReference>
<gene>
    <name evidence="1" type="ORF">SAMN05444272_4175</name>
</gene>
<dbReference type="Proteomes" id="UP000186002">
    <property type="component" value="Unassembled WGS sequence"/>
</dbReference>
<accession>A0A1M7P7L7</accession>
<proteinExistence type="predicted"/>